<keyword evidence="1" id="KW-0378">Hydrolase</keyword>
<gene>
    <name evidence="1" type="ORF">DW084_11325</name>
</gene>
<dbReference type="Pfam" id="PF07722">
    <property type="entry name" value="Peptidase_C26"/>
    <property type="match status" value="1"/>
</dbReference>
<dbReference type="Gene3D" id="3.40.50.880">
    <property type="match status" value="1"/>
</dbReference>
<evidence type="ECO:0000313" key="2">
    <source>
        <dbReference type="Proteomes" id="UP000286288"/>
    </source>
</evidence>
<organism evidence="1 2">
    <name type="scientific">Enterococcus casseliflavus</name>
    <name type="common">Enterococcus flavescens</name>
    <dbReference type="NCBI Taxonomy" id="37734"/>
    <lineage>
        <taxon>Bacteria</taxon>
        <taxon>Bacillati</taxon>
        <taxon>Bacillota</taxon>
        <taxon>Bacilli</taxon>
        <taxon>Lactobacillales</taxon>
        <taxon>Enterococcaceae</taxon>
        <taxon>Enterococcus</taxon>
    </lineage>
</organism>
<dbReference type="EMBL" id="QRMZ01000014">
    <property type="protein sequence ID" value="RHK05909.1"/>
    <property type="molecule type" value="Genomic_DNA"/>
</dbReference>
<dbReference type="GO" id="GO:0005829">
    <property type="term" value="C:cytosol"/>
    <property type="evidence" value="ECO:0007669"/>
    <property type="project" value="TreeGrafter"/>
</dbReference>
<dbReference type="AlphaFoldDB" id="A0A1G8WKU9"/>
<dbReference type="GO" id="GO:0006598">
    <property type="term" value="P:polyamine catabolic process"/>
    <property type="evidence" value="ECO:0007669"/>
    <property type="project" value="TreeGrafter"/>
</dbReference>
<dbReference type="PANTHER" id="PTHR43235">
    <property type="entry name" value="GLUTAMINE AMIDOTRANSFERASE PB2B2.05-RELATED"/>
    <property type="match status" value="1"/>
</dbReference>
<dbReference type="PROSITE" id="PS51273">
    <property type="entry name" value="GATASE_TYPE_1"/>
    <property type="match status" value="1"/>
</dbReference>
<dbReference type="SUPFAM" id="SSF52317">
    <property type="entry name" value="Class I glutamine amidotransferase-like"/>
    <property type="match status" value="1"/>
</dbReference>
<dbReference type="OrthoDB" id="9813383at2"/>
<name>A0A1G8WKU9_ENTCA</name>
<dbReference type="RefSeq" id="WP_074534920.1">
    <property type="nucleotide sequence ID" value="NZ_CABHDD010000001.1"/>
</dbReference>
<evidence type="ECO:0000313" key="1">
    <source>
        <dbReference type="EMBL" id="RHK05909.1"/>
    </source>
</evidence>
<proteinExistence type="predicted"/>
<dbReference type="InterPro" id="IPR029062">
    <property type="entry name" value="Class_I_gatase-like"/>
</dbReference>
<dbReference type="InterPro" id="IPR011697">
    <property type="entry name" value="Peptidase_C26"/>
</dbReference>
<dbReference type="PANTHER" id="PTHR43235:SF1">
    <property type="entry name" value="GLUTAMINE AMIDOTRANSFERASE PB2B2.05-RELATED"/>
    <property type="match status" value="1"/>
</dbReference>
<protein>
    <submittedName>
        <fullName evidence="1">Gamma-glutamyl-gamma-aminobutyrate hydrolase family protein</fullName>
    </submittedName>
</protein>
<accession>A0A1G8WKU9</accession>
<dbReference type="InterPro" id="IPR044668">
    <property type="entry name" value="PuuD-like"/>
</dbReference>
<dbReference type="GO" id="GO:0033969">
    <property type="term" value="F:gamma-glutamyl-gamma-aminobutyrate hydrolase activity"/>
    <property type="evidence" value="ECO:0007669"/>
    <property type="project" value="TreeGrafter"/>
</dbReference>
<sequence length="236" mass="25731">MGKPIIGIAANEVQDAGDVLHHLPIAYTPLGYVRAIQQAGGLPLLVPISEPAAAKDYVSQIDKLVLAGGQDISPKFYGQEAHQATGSGLLARDEFELALIDEALLQKKPIFAVCRGMQLVNVAFGGTLQQDISTFSEIIHMQAPIPKEVPTHAIVTAEKSMLARVYGQKTKVNSFHHQAVDRLARPLQKTAWSPDGIIEGIEHVGQRLLAVQWHPDFAYDALIQEQAVFKYVVDVL</sequence>
<dbReference type="Proteomes" id="UP000286288">
    <property type="component" value="Unassembled WGS sequence"/>
</dbReference>
<comment type="caution">
    <text evidence="1">The sequence shown here is derived from an EMBL/GenBank/DDBJ whole genome shotgun (WGS) entry which is preliminary data.</text>
</comment>
<dbReference type="CDD" id="cd01745">
    <property type="entry name" value="GATase1_2"/>
    <property type="match status" value="1"/>
</dbReference>
<reference evidence="1 2" key="1">
    <citation type="submission" date="2018-08" db="EMBL/GenBank/DDBJ databases">
        <title>A genome reference for cultivated species of the human gut microbiota.</title>
        <authorList>
            <person name="Zou Y."/>
            <person name="Xue W."/>
            <person name="Luo G."/>
        </authorList>
    </citation>
    <scope>NUCLEOTIDE SEQUENCE [LARGE SCALE GENOMIC DNA]</scope>
    <source>
        <strain evidence="1 2">AF48-16</strain>
    </source>
</reference>